<feature type="domain" description="Uroporphyrinogen decarboxylase (URO-D)" evidence="1">
    <location>
        <begin position="3"/>
        <end position="342"/>
    </location>
</feature>
<dbReference type="SUPFAM" id="SSF51726">
    <property type="entry name" value="UROD/MetE-like"/>
    <property type="match status" value="1"/>
</dbReference>
<dbReference type="InterPro" id="IPR038071">
    <property type="entry name" value="UROD/MetE-like_sf"/>
</dbReference>
<gene>
    <name evidence="2" type="ORF">CPZ25_012720</name>
</gene>
<proteinExistence type="predicted"/>
<evidence type="ECO:0000313" key="3">
    <source>
        <dbReference type="Proteomes" id="UP000218387"/>
    </source>
</evidence>
<accession>A0A4P9C960</accession>
<dbReference type="GO" id="GO:0006779">
    <property type="term" value="P:porphyrin-containing compound biosynthetic process"/>
    <property type="evidence" value="ECO:0007669"/>
    <property type="project" value="InterPro"/>
</dbReference>
<dbReference type="InterPro" id="IPR052024">
    <property type="entry name" value="Methanogen_methyltrans"/>
</dbReference>
<dbReference type="CDD" id="cd03465">
    <property type="entry name" value="URO-D_like"/>
    <property type="match status" value="1"/>
</dbReference>
<dbReference type="Proteomes" id="UP000218387">
    <property type="component" value="Chromosome"/>
</dbReference>
<evidence type="ECO:0000259" key="1">
    <source>
        <dbReference type="Pfam" id="PF01208"/>
    </source>
</evidence>
<keyword evidence="3" id="KW-1185">Reference proteome</keyword>
<dbReference type="GO" id="GO:0004853">
    <property type="term" value="F:uroporphyrinogen decarboxylase activity"/>
    <property type="evidence" value="ECO:0007669"/>
    <property type="project" value="InterPro"/>
</dbReference>
<reference evidence="2 3" key="1">
    <citation type="submission" date="2018-05" db="EMBL/GenBank/DDBJ databases">
        <title>Genome comparison of Eubacterium sp.</title>
        <authorList>
            <person name="Feng Y."/>
            <person name="Sanchez-Andrea I."/>
            <person name="Stams A.J.M."/>
            <person name="De Vos W.M."/>
        </authorList>
    </citation>
    <scope>NUCLEOTIDE SEQUENCE [LARGE SCALE GENOMIC DNA]</scope>
    <source>
        <strain evidence="2 3">YI</strain>
    </source>
</reference>
<sequence>MNSRERMTLTLQHKEADHVPVYPLINSASRQTIGCNYEEWTKDADKCAESIIKATDLLDVDCICTLVDLSVEAADWGMKMIYYEDQAACPDHNDFFLKSENDYETLPVINPRETPRMSEMIRMTKTLVDARGETKPIVAFVFGPLGILGMLRGHDYMFMDLIMYPEKVHKALRTITDTLKEYCKALIEAGADAIMFDTLFSSKTIMRKEMWDDFEGPYIEELAQLVHDAGKMVMIHNCGDGIYFDVQIKRMHPELISFLYLPDDCESMEELKEKYGHQTTLLGHIDPGELMVTSKEDLIKQCKEQIDAYKKDGGFVLATGCEYPAQMDFEHAKTMVEVAKTYGKYE</sequence>
<protein>
    <submittedName>
        <fullName evidence="2">Uroporphyrinogen decarboxylase</fullName>
    </submittedName>
</protein>
<dbReference type="KEGG" id="emt:CPZ25_012720"/>
<organism evidence="2 3">
    <name type="scientific">Eubacterium maltosivorans</name>
    <dbReference type="NCBI Taxonomy" id="2041044"/>
    <lineage>
        <taxon>Bacteria</taxon>
        <taxon>Bacillati</taxon>
        <taxon>Bacillota</taxon>
        <taxon>Clostridia</taxon>
        <taxon>Eubacteriales</taxon>
        <taxon>Eubacteriaceae</taxon>
        <taxon>Eubacterium</taxon>
    </lineage>
</organism>
<dbReference type="PANTHER" id="PTHR47099:SF1">
    <property type="entry name" value="METHYLCOBAMIDE:COM METHYLTRANSFERASE MTBA"/>
    <property type="match status" value="1"/>
</dbReference>
<name>A0A4P9C960_EUBML</name>
<evidence type="ECO:0000313" key="2">
    <source>
        <dbReference type="EMBL" id="QCT72148.1"/>
    </source>
</evidence>
<dbReference type="Gene3D" id="3.20.20.210">
    <property type="match status" value="1"/>
</dbReference>
<dbReference type="InterPro" id="IPR000257">
    <property type="entry name" value="Uroporphyrinogen_deCOase"/>
</dbReference>
<dbReference type="RefSeq" id="WP_058696216.1">
    <property type="nucleotide sequence ID" value="NZ_CP029487.1"/>
</dbReference>
<dbReference type="Pfam" id="PF01208">
    <property type="entry name" value="URO-D"/>
    <property type="match status" value="1"/>
</dbReference>
<dbReference type="EMBL" id="CP029487">
    <property type="protein sequence ID" value="QCT72148.1"/>
    <property type="molecule type" value="Genomic_DNA"/>
</dbReference>
<dbReference type="PANTHER" id="PTHR47099">
    <property type="entry name" value="METHYLCOBAMIDE:COM METHYLTRANSFERASE MTBA"/>
    <property type="match status" value="1"/>
</dbReference>
<dbReference type="AlphaFoldDB" id="A0A4P9C960"/>